<sequence>MEMWRALWTAVLKFTKGTSTEITQSQLSVCSPHSVFGEIDPQGVVKLIQELDELLSLWRKTNKQIRDCSKQKHPSIHLPTIHPQLPSFILLSLHSSNQLSICLSVNPPICPFIKPVISSSLCPPVHPSIQPTSYLSIHPSVRPSIQPQTHHHPQLHSFILLSLHSSNQLSICLSVNPPIHPSINPSIQPSVHPSIQPETHHPPTTSFIHPSVPPFIQPAIYLSVRQSTHLSIHPSIHLSIYQTSYLFIHMSISPSIHPTNQLHVHSPNCPSIHVPIRPFID</sequence>
<organism evidence="1 2">
    <name type="scientific">Danionella cerebrum</name>
    <dbReference type="NCBI Taxonomy" id="2873325"/>
    <lineage>
        <taxon>Eukaryota</taxon>
        <taxon>Metazoa</taxon>
        <taxon>Chordata</taxon>
        <taxon>Craniata</taxon>
        <taxon>Vertebrata</taxon>
        <taxon>Euteleostomi</taxon>
        <taxon>Actinopterygii</taxon>
        <taxon>Neopterygii</taxon>
        <taxon>Teleostei</taxon>
        <taxon>Ostariophysi</taxon>
        <taxon>Cypriniformes</taxon>
        <taxon>Danionidae</taxon>
        <taxon>Danioninae</taxon>
        <taxon>Danionella</taxon>
    </lineage>
</organism>
<comment type="caution">
    <text evidence="1">The sequence shown here is derived from an EMBL/GenBank/DDBJ whole genome shotgun (WGS) entry which is preliminary data.</text>
</comment>
<dbReference type="STRING" id="623744.A0A553P5B2"/>
<evidence type="ECO:0000313" key="1">
    <source>
        <dbReference type="EMBL" id="TRY72867.1"/>
    </source>
</evidence>
<gene>
    <name evidence="1" type="ORF">DNTS_007672</name>
</gene>
<dbReference type="PANTHER" id="PTHR44826:SF5">
    <property type="entry name" value="DYNEIN HEAVY CHAIN"/>
    <property type="match status" value="1"/>
</dbReference>
<evidence type="ECO:0000313" key="2">
    <source>
        <dbReference type="Proteomes" id="UP000316079"/>
    </source>
</evidence>
<name>A0A553P5B2_9TELE</name>
<dbReference type="OrthoDB" id="8957827at2759"/>
<dbReference type="AlphaFoldDB" id="A0A553P5B2"/>
<dbReference type="InterPro" id="IPR051860">
    <property type="entry name" value="Plasmodium_CSP_Invasion"/>
</dbReference>
<reference evidence="1 2" key="1">
    <citation type="journal article" date="2019" name="Sci. Data">
        <title>Hybrid genome assembly and annotation of Danionella translucida.</title>
        <authorList>
            <person name="Kadobianskyi M."/>
            <person name="Schulze L."/>
            <person name="Schuelke M."/>
            <person name="Judkewitz B."/>
        </authorList>
    </citation>
    <scope>NUCLEOTIDE SEQUENCE [LARGE SCALE GENOMIC DNA]</scope>
    <source>
        <strain evidence="1 2">Bolton</strain>
    </source>
</reference>
<keyword evidence="2" id="KW-1185">Reference proteome</keyword>
<dbReference type="EMBL" id="SRMA01026743">
    <property type="protein sequence ID" value="TRY72867.1"/>
    <property type="molecule type" value="Genomic_DNA"/>
</dbReference>
<dbReference type="Proteomes" id="UP000316079">
    <property type="component" value="Unassembled WGS sequence"/>
</dbReference>
<dbReference type="PANTHER" id="PTHR44826">
    <property type="entry name" value="SPORE COAT PROTEIN SP85"/>
    <property type="match status" value="1"/>
</dbReference>
<proteinExistence type="predicted"/>
<protein>
    <submittedName>
        <fullName evidence="1">Uncharacterized protein</fullName>
    </submittedName>
</protein>
<accession>A0A553P5B2</accession>